<feature type="domain" description="Integrase catalytic" evidence="1">
    <location>
        <begin position="1"/>
        <end position="131"/>
    </location>
</feature>
<name>A0ABM1XND0_AEDAL</name>
<dbReference type="EnsemblMetazoa" id="AALFPA23_001263.R38482">
    <property type="protein sequence ID" value="AALFPA23_001263.P38482"/>
    <property type="gene ID" value="AALFPA23_001263"/>
</dbReference>
<protein>
    <recommendedName>
        <fullName evidence="1">Integrase catalytic domain-containing protein</fullName>
    </recommendedName>
</protein>
<dbReference type="GeneID" id="134286127"/>
<dbReference type="InterPro" id="IPR040676">
    <property type="entry name" value="DUF5641"/>
</dbReference>
<dbReference type="Gene3D" id="3.30.420.10">
    <property type="entry name" value="Ribonuclease H-like superfamily/Ribonuclease H"/>
    <property type="match status" value="1"/>
</dbReference>
<proteinExistence type="predicted"/>
<dbReference type="Pfam" id="PF18701">
    <property type="entry name" value="DUF5641"/>
    <property type="match status" value="1"/>
</dbReference>
<dbReference type="InterPro" id="IPR001584">
    <property type="entry name" value="Integrase_cat-core"/>
</dbReference>
<dbReference type="InterPro" id="IPR036397">
    <property type="entry name" value="RNaseH_sf"/>
</dbReference>
<evidence type="ECO:0000313" key="2">
    <source>
        <dbReference type="EnsemblMetazoa" id="AALFPA23_001263.P38482"/>
    </source>
</evidence>
<keyword evidence="3" id="KW-1185">Reference proteome</keyword>
<evidence type="ECO:0000259" key="1">
    <source>
        <dbReference type="PROSITE" id="PS50994"/>
    </source>
</evidence>
<dbReference type="PROSITE" id="PS50994">
    <property type="entry name" value="INTEGRASE"/>
    <property type="match status" value="1"/>
</dbReference>
<dbReference type="Proteomes" id="UP000069940">
    <property type="component" value="Unassembled WGS sequence"/>
</dbReference>
<sequence length="280" mass="31700">MAIRRFIVRRGAPLEIFSDNGTNFIAASKEFVQRIKDIELECADNFTDARTRWNFNPPAAPHMGGIWERLVKSAKDALKGLHDGCKLNDEILLTVLSEAEDMVNSRPLTYVPQESAEAESLTPNHFLRGLPAGEREEVNMPTSSAEALRDNFKRSQQLADVLWQRWLKEYIPTINHRTKWFTEQEPIEEGELVYIVDGNNRRTWIRGKVEKVIRGADGRVRQALVRTSKGLYRRAVAKLAVMELRSKSGQLTEIGPELRKGELLPSPLGKSPVGMLTGRP</sequence>
<dbReference type="RefSeq" id="XP_062703685.1">
    <property type="nucleotide sequence ID" value="XM_062847701.1"/>
</dbReference>
<reference evidence="2" key="2">
    <citation type="submission" date="2025-05" db="UniProtKB">
        <authorList>
            <consortium name="EnsemblMetazoa"/>
        </authorList>
    </citation>
    <scope>IDENTIFICATION</scope>
    <source>
        <strain evidence="2">Foshan</strain>
    </source>
</reference>
<accession>A0ABM1XND0</accession>
<evidence type="ECO:0000313" key="3">
    <source>
        <dbReference type="Proteomes" id="UP000069940"/>
    </source>
</evidence>
<dbReference type="InterPro" id="IPR012337">
    <property type="entry name" value="RNaseH-like_sf"/>
</dbReference>
<organism evidence="2 3">
    <name type="scientific">Aedes albopictus</name>
    <name type="common">Asian tiger mosquito</name>
    <name type="synonym">Stegomyia albopicta</name>
    <dbReference type="NCBI Taxonomy" id="7160"/>
    <lineage>
        <taxon>Eukaryota</taxon>
        <taxon>Metazoa</taxon>
        <taxon>Ecdysozoa</taxon>
        <taxon>Arthropoda</taxon>
        <taxon>Hexapoda</taxon>
        <taxon>Insecta</taxon>
        <taxon>Pterygota</taxon>
        <taxon>Neoptera</taxon>
        <taxon>Endopterygota</taxon>
        <taxon>Diptera</taxon>
        <taxon>Nematocera</taxon>
        <taxon>Culicoidea</taxon>
        <taxon>Culicidae</taxon>
        <taxon>Culicinae</taxon>
        <taxon>Aedini</taxon>
        <taxon>Aedes</taxon>
        <taxon>Stegomyia</taxon>
    </lineage>
</organism>
<dbReference type="PANTHER" id="PTHR47331:SF1">
    <property type="entry name" value="GAG-LIKE PROTEIN"/>
    <property type="match status" value="1"/>
</dbReference>
<reference evidence="3" key="1">
    <citation type="journal article" date="2015" name="Proc. Natl. Acad. Sci. U.S.A.">
        <title>Genome sequence of the Asian Tiger mosquito, Aedes albopictus, reveals insights into its biology, genetics, and evolution.</title>
        <authorList>
            <person name="Chen X.G."/>
            <person name="Jiang X."/>
            <person name="Gu J."/>
            <person name="Xu M."/>
            <person name="Wu Y."/>
            <person name="Deng Y."/>
            <person name="Zhang C."/>
            <person name="Bonizzoni M."/>
            <person name="Dermauw W."/>
            <person name="Vontas J."/>
            <person name="Armbruster P."/>
            <person name="Huang X."/>
            <person name="Yang Y."/>
            <person name="Zhang H."/>
            <person name="He W."/>
            <person name="Peng H."/>
            <person name="Liu Y."/>
            <person name="Wu K."/>
            <person name="Chen J."/>
            <person name="Lirakis M."/>
            <person name="Topalis P."/>
            <person name="Van Leeuwen T."/>
            <person name="Hall A.B."/>
            <person name="Jiang X."/>
            <person name="Thorpe C."/>
            <person name="Mueller R.L."/>
            <person name="Sun C."/>
            <person name="Waterhouse R.M."/>
            <person name="Yan G."/>
            <person name="Tu Z.J."/>
            <person name="Fang X."/>
            <person name="James A.A."/>
        </authorList>
    </citation>
    <scope>NUCLEOTIDE SEQUENCE [LARGE SCALE GENOMIC DNA]</scope>
    <source>
        <strain evidence="3">Foshan</strain>
    </source>
</reference>
<dbReference type="SUPFAM" id="SSF53098">
    <property type="entry name" value="Ribonuclease H-like"/>
    <property type="match status" value="1"/>
</dbReference>
<dbReference type="PANTHER" id="PTHR47331">
    <property type="entry name" value="PHD-TYPE DOMAIN-CONTAINING PROTEIN"/>
    <property type="match status" value="1"/>
</dbReference>